<dbReference type="PROSITE" id="PS50192">
    <property type="entry name" value="T_SNARE"/>
    <property type="match status" value="1"/>
</dbReference>
<dbReference type="GO" id="GO:0004888">
    <property type="term" value="F:transmembrane signaling receptor activity"/>
    <property type="evidence" value="ECO:0007669"/>
    <property type="project" value="InterPro"/>
</dbReference>
<dbReference type="PANTHER" id="PTHR32089:SF112">
    <property type="entry name" value="LYSOZYME-LIKE PROTEIN-RELATED"/>
    <property type="match status" value="1"/>
</dbReference>
<name>A0A6M1LG20_9PROT</name>
<protein>
    <submittedName>
        <fullName evidence="9">PAS domain-containing protein</fullName>
    </submittedName>
</protein>
<dbReference type="PROSITE" id="PS50111">
    <property type="entry name" value="CHEMOTAXIS_TRANSDUC_2"/>
    <property type="match status" value="1"/>
</dbReference>
<sequence>MRERSEWLEVLSSHSGVGLWDAILHEGDAMHPKARWTWSAEFRRLVGFSSEAEFPNVVQSWSDRLHPDDAAPTFAAFGKALTTGDRYDVTYRLKVKDGSYRWFRATGGVILDANRKPRRACGSLVDIHEARSAEERQRKTTADLARRFEAEILAAVADVTQAADRFQADAGSLGEAAEETRRRAVSVGGASASAATNVESVAAAAEEMSVSIREIGQQIARSAAGTAKATGQAQDATQVVNSLVGDVQRIGDVVRLISDIAGQTNLLALNATIEAARAGEAGKGFAVVASEVKTLAAQTAKATEEITTRIGAVQAATSSVAQAIEAVAGTITQLNETATAIAAAVEQQGHTTTEIARAVQGASVGTQEVSASIGAVGSAAEDTGRVASGIKDASRGLAAQAGTMRGNVDRFLGELRAA</sequence>
<keyword evidence="2" id="KW-0472">Membrane</keyword>
<reference evidence="9 10" key="1">
    <citation type="submission" date="2020-02" db="EMBL/GenBank/DDBJ databases">
        <authorList>
            <person name="Kim H.M."/>
            <person name="Jeon C.O."/>
        </authorList>
    </citation>
    <scope>NUCLEOTIDE SEQUENCE [LARGE SCALE GENOMIC DNA]</scope>
    <source>
        <strain evidence="9 10">PeD5</strain>
    </source>
</reference>
<dbReference type="GO" id="GO:0005886">
    <property type="term" value="C:plasma membrane"/>
    <property type="evidence" value="ECO:0007669"/>
    <property type="project" value="UniProtKB-SubCell"/>
</dbReference>
<dbReference type="Pfam" id="PF08447">
    <property type="entry name" value="PAS_3"/>
    <property type="match status" value="1"/>
</dbReference>
<evidence type="ECO:0000256" key="2">
    <source>
        <dbReference type="ARBA" id="ARBA00022519"/>
    </source>
</evidence>
<evidence type="ECO:0000259" key="7">
    <source>
        <dbReference type="PROSITE" id="PS50113"/>
    </source>
</evidence>
<feature type="domain" description="T-SNARE coiled-coil homology" evidence="8">
    <location>
        <begin position="314"/>
        <end position="376"/>
    </location>
</feature>
<dbReference type="SMART" id="SM00283">
    <property type="entry name" value="MA"/>
    <property type="match status" value="1"/>
</dbReference>
<dbReference type="AlphaFoldDB" id="A0A6M1LG20"/>
<keyword evidence="2" id="KW-0997">Cell inner membrane</keyword>
<organism evidence="9 10">
    <name type="scientific">Falsiroseomonas algicola</name>
    <dbReference type="NCBI Taxonomy" id="2716930"/>
    <lineage>
        <taxon>Bacteria</taxon>
        <taxon>Pseudomonadati</taxon>
        <taxon>Pseudomonadota</taxon>
        <taxon>Alphaproteobacteria</taxon>
        <taxon>Acetobacterales</taxon>
        <taxon>Roseomonadaceae</taxon>
        <taxon>Falsiroseomonas</taxon>
    </lineage>
</organism>
<dbReference type="InterPro" id="IPR000700">
    <property type="entry name" value="PAS-assoc_C"/>
</dbReference>
<evidence type="ECO:0000259" key="6">
    <source>
        <dbReference type="PROSITE" id="PS50111"/>
    </source>
</evidence>
<feature type="domain" description="PAC" evidence="7">
    <location>
        <begin position="87"/>
        <end position="139"/>
    </location>
</feature>
<evidence type="ECO:0000256" key="4">
    <source>
        <dbReference type="ARBA" id="ARBA00029447"/>
    </source>
</evidence>
<evidence type="ECO:0000313" key="10">
    <source>
        <dbReference type="Proteomes" id="UP000475385"/>
    </source>
</evidence>
<dbReference type="Proteomes" id="UP000475385">
    <property type="component" value="Unassembled WGS sequence"/>
</dbReference>
<dbReference type="GO" id="GO:0007165">
    <property type="term" value="P:signal transduction"/>
    <property type="evidence" value="ECO:0007669"/>
    <property type="project" value="UniProtKB-KW"/>
</dbReference>
<keyword evidence="3 5" id="KW-0807">Transducer</keyword>
<keyword evidence="2" id="KW-1003">Cell membrane</keyword>
<dbReference type="InterPro" id="IPR001610">
    <property type="entry name" value="PAC"/>
</dbReference>
<dbReference type="InterPro" id="IPR035965">
    <property type="entry name" value="PAS-like_dom_sf"/>
</dbReference>
<dbReference type="SUPFAM" id="SSF58104">
    <property type="entry name" value="Methyl-accepting chemotaxis protein (MCP) signaling domain"/>
    <property type="match status" value="1"/>
</dbReference>
<dbReference type="PANTHER" id="PTHR32089">
    <property type="entry name" value="METHYL-ACCEPTING CHEMOTAXIS PROTEIN MCPB"/>
    <property type="match status" value="1"/>
</dbReference>
<comment type="subcellular location">
    <subcellularLocation>
        <location evidence="1">Cell inner membrane</location>
        <topology evidence="1">Multi-pass membrane protein</topology>
    </subcellularLocation>
</comment>
<dbReference type="PROSITE" id="PS50113">
    <property type="entry name" value="PAC"/>
    <property type="match status" value="1"/>
</dbReference>
<feature type="domain" description="Methyl-accepting transducer" evidence="6">
    <location>
        <begin position="148"/>
        <end position="384"/>
    </location>
</feature>
<reference evidence="9 10" key="2">
    <citation type="submission" date="2020-03" db="EMBL/GenBank/DDBJ databases">
        <title>Roseomonas stagni sp. nov., isolated from pond water in Japan.</title>
        <authorList>
            <person name="Furuhata K."/>
            <person name="Miyamoto H."/>
            <person name="Goto K."/>
        </authorList>
    </citation>
    <scope>NUCLEOTIDE SEQUENCE [LARGE SCALE GENOMIC DNA]</scope>
    <source>
        <strain evidence="9 10">PeD5</strain>
    </source>
</reference>
<evidence type="ECO:0000259" key="8">
    <source>
        <dbReference type="PROSITE" id="PS50192"/>
    </source>
</evidence>
<dbReference type="InterPro" id="IPR000014">
    <property type="entry name" value="PAS"/>
</dbReference>
<dbReference type="NCBIfam" id="TIGR00229">
    <property type="entry name" value="sensory_box"/>
    <property type="match status" value="1"/>
</dbReference>
<dbReference type="CDD" id="cd00130">
    <property type="entry name" value="PAS"/>
    <property type="match status" value="1"/>
</dbReference>
<keyword evidence="10" id="KW-1185">Reference proteome</keyword>
<dbReference type="EMBL" id="JAAIKB010000001">
    <property type="protein sequence ID" value="NGM19203.1"/>
    <property type="molecule type" value="Genomic_DNA"/>
</dbReference>
<dbReference type="Gene3D" id="3.30.450.20">
    <property type="entry name" value="PAS domain"/>
    <property type="match status" value="1"/>
</dbReference>
<evidence type="ECO:0000256" key="3">
    <source>
        <dbReference type="ARBA" id="ARBA00023224"/>
    </source>
</evidence>
<comment type="similarity">
    <text evidence="4">Belongs to the methyl-accepting chemotaxis (MCP) protein family.</text>
</comment>
<accession>A0A6M1LG20</accession>
<proteinExistence type="inferred from homology"/>
<evidence type="ECO:0000313" key="9">
    <source>
        <dbReference type="EMBL" id="NGM19203.1"/>
    </source>
</evidence>
<dbReference type="InterPro" id="IPR013655">
    <property type="entry name" value="PAS_fold_3"/>
</dbReference>
<dbReference type="InterPro" id="IPR000727">
    <property type="entry name" value="T_SNARE_dom"/>
</dbReference>
<evidence type="ECO:0000256" key="1">
    <source>
        <dbReference type="ARBA" id="ARBA00004429"/>
    </source>
</evidence>
<comment type="caution">
    <text evidence="9">The sequence shown here is derived from an EMBL/GenBank/DDBJ whole genome shotgun (WGS) entry which is preliminary data.</text>
</comment>
<dbReference type="SMART" id="SM00086">
    <property type="entry name" value="PAC"/>
    <property type="match status" value="1"/>
</dbReference>
<evidence type="ECO:0000256" key="5">
    <source>
        <dbReference type="PROSITE-ProRule" id="PRU00284"/>
    </source>
</evidence>
<dbReference type="InterPro" id="IPR004089">
    <property type="entry name" value="MCPsignal_dom"/>
</dbReference>
<dbReference type="InterPro" id="IPR004090">
    <property type="entry name" value="Chemotax_Me-accpt_rcpt"/>
</dbReference>
<dbReference type="Gene3D" id="1.10.287.950">
    <property type="entry name" value="Methyl-accepting chemotaxis protein"/>
    <property type="match status" value="1"/>
</dbReference>
<dbReference type="Pfam" id="PF00015">
    <property type="entry name" value="MCPsignal"/>
    <property type="match status" value="1"/>
</dbReference>
<dbReference type="SUPFAM" id="SSF55785">
    <property type="entry name" value="PYP-like sensor domain (PAS domain)"/>
    <property type="match status" value="1"/>
</dbReference>
<dbReference type="PRINTS" id="PR00260">
    <property type="entry name" value="CHEMTRNSDUCR"/>
</dbReference>
<gene>
    <name evidence="9" type="ORF">G3576_04190</name>
</gene>
<dbReference type="GO" id="GO:0006935">
    <property type="term" value="P:chemotaxis"/>
    <property type="evidence" value="ECO:0007669"/>
    <property type="project" value="InterPro"/>
</dbReference>